<dbReference type="Proteomes" id="UP000636918">
    <property type="component" value="Unassembled WGS sequence"/>
</dbReference>
<sequence>MIVSESRVVLGSDEGVILVEGGVGEPWSGSTLLAVQEEGAVEEEGSDVWILTGDQWGPFEVVARVLDSAPGEPEEAWQDVAEVSLESASGFYVTELVSQDVGTVIDLAPGIYRVRVSARGRSAEADLDEDGEVVERGGEEPPEHYLLEIWAAPPTAPVDLRETSSLAQERRAGPPAVPVLPEAADGLAASRRIGRDVDGAPGARTLSGEVGELTVSGRARGSRRKRFRWLNGPISLAPHTSSWMFMSGNDWQQVGAATYGAAHEDHPDQLAGSRGLLRDVLIEEVRPARRVRTWAWLVPPPGTAGAPPEQCTPLFESDSTIVTTYDESKDAGGDPWTTIVVRHAGLPVEWLDDMHAWWTYQLALVASYD</sequence>
<organism evidence="1 2">
    <name type="scientific">Nocardioides baculatus</name>
    <dbReference type="NCBI Taxonomy" id="2801337"/>
    <lineage>
        <taxon>Bacteria</taxon>
        <taxon>Bacillati</taxon>
        <taxon>Actinomycetota</taxon>
        <taxon>Actinomycetes</taxon>
        <taxon>Propionibacteriales</taxon>
        <taxon>Nocardioidaceae</taxon>
        <taxon>Nocardioides</taxon>
    </lineage>
</organism>
<accession>A0ABS1LAF8</accession>
<dbReference type="EMBL" id="JAERSG010000003">
    <property type="protein sequence ID" value="MBL0748408.1"/>
    <property type="molecule type" value="Genomic_DNA"/>
</dbReference>
<reference evidence="1 2" key="1">
    <citation type="submission" date="2021-01" db="EMBL/GenBank/DDBJ databases">
        <title>Genome seq and assembly of Nocardiodes sp. G10.</title>
        <authorList>
            <person name="Chhetri G."/>
        </authorList>
    </citation>
    <scope>NUCLEOTIDE SEQUENCE [LARGE SCALE GENOMIC DNA]</scope>
    <source>
        <strain evidence="1 2">G10</strain>
    </source>
</reference>
<evidence type="ECO:0000313" key="1">
    <source>
        <dbReference type="EMBL" id="MBL0748408.1"/>
    </source>
</evidence>
<protein>
    <submittedName>
        <fullName evidence="1">Uncharacterized protein</fullName>
    </submittedName>
</protein>
<gene>
    <name evidence="1" type="ORF">JI751_12370</name>
</gene>
<evidence type="ECO:0000313" key="2">
    <source>
        <dbReference type="Proteomes" id="UP000636918"/>
    </source>
</evidence>
<keyword evidence="2" id="KW-1185">Reference proteome</keyword>
<proteinExistence type="predicted"/>
<dbReference type="RefSeq" id="WP_201936638.1">
    <property type="nucleotide sequence ID" value="NZ_JAERSG010000003.1"/>
</dbReference>
<name>A0ABS1LAF8_9ACTN</name>
<comment type="caution">
    <text evidence="1">The sequence shown here is derived from an EMBL/GenBank/DDBJ whole genome shotgun (WGS) entry which is preliminary data.</text>
</comment>